<evidence type="ECO:0000313" key="2">
    <source>
        <dbReference type="EMBL" id="SMC10669.1"/>
    </source>
</evidence>
<gene>
    <name evidence="2" type="ORF">ROA7745_00476</name>
</gene>
<sequence>MIDQVLTLVVNRLNGHLAGQFRTSEEIVNLSPLTDVEGKPADNIRNKLAFFITNIAQDQMPRGVRGGRGSSLGQVNSVSPVHLDIYVMLAAAHDPDKYVEGLKQLSMALRFFQAQPVMTPQNTPELPTGLEQLSFEISNLKVEEMGQMWGNLGGRYVPSVMFKMRFVTIDAGVVTGIAPVIRSPQRSAEPAEGGR</sequence>
<dbReference type="Proteomes" id="UP000193224">
    <property type="component" value="Unassembled WGS sequence"/>
</dbReference>
<dbReference type="EMBL" id="FWXB01000001">
    <property type="protein sequence ID" value="SMC10669.1"/>
    <property type="molecule type" value="Genomic_DNA"/>
</dbReference>
<dbReference type="InterPro" id="IPR025351">
    <property type="entry name" value="Pvc16_N"/>
</dbReference>
<proteinExistence type="predicted"/>
<keyword evidence="3" id="KW-1185">Reference proteome</keyword>
<reference evidence="2 3" key="1">
    <citation type="submission" date="2017-03" db="EMBL/GenBank/DDBJ databases">
        <authorList>
            <person name="Afonso C.L."/>
            <person name="Miller P.J."/>
            <person name="Scott M.A."/>
            <person name="Spackman E."/>
            <person name="Goraichik I."/>
            <person name="Dimitrov K.M."/>
            <person name="Suarez D.L."/>
            <person name="Swayne D.E."/>
        </authorList>
    </citation>
    <scope>NUCLEOTIDE SEQUENCE [LARGE SCALE GENOMIC DNA]</scope>
    <source>
        <strain evidence="2 3">CECT 7745</strain>
    </source>
</reference>
<evidence type="ECO:0000259" key="1">
    <source>
        <dbReference type="Pfam" id="PF14065"/>
    </source>
</evidence>
<dbReference type="OrthoDB" id="7560784at2"/>
<dbReference type="Pfam" id="PF14065">
    <property type="entry name" value="Pvc16_N"/>
    <property type="match status" value="1"/>
</dbReference>
<protein>
    <recommendedName>
        <fullName evidence="1">Pvc16 N-terminal domain-containing protein</fullName>
    </recommendedName>
</protein>
<accession>A0A1X7BN14</accession>
<feature type="domain" description="Pvc16 N-terminal" evidence="1">
    <location>
        <begin position="5"/>
        <end position="182"/>
    </location>
</feature>
<name>A0A1X7BN14_9RHOB</name>
<dbReference type="RefSeq" id="WP_085798610.1">
    <property type="nucleotide sequence ID" value="NZ_FWXB01000001.1"/>
</dbReference>
<evidence type="ECO:0000313" key="3">
    <source>
        <dbReference type="Proteomes" id="UP000193224"/>
    </source>
</evidence>
<dbReference type="AlphaFoldDB" id="A0A1X7BN14"/>
<organism evidence="2 3">
    <name type="scientific">Roseovarius aestuarii</name>
    <dbReference type="NCBI Taxonomy" id="475083"/>
    <lineage>
        <taxon>Bacteria</taxon>
        <taxon>Pseudomonadati</taxon>
        <taxon>Pseudomonadota</taxon>
        <taxon>Alphaproteobacteria</taxon>
        <taxon>Rhodobacterales</taxon>
        <taxon>Roseobacteraceae</taxon>
        <taxon>Roseovarius</taxon>
    </lineage>
</organism>